<sequence>MKILFTALSSLMHKFLFSDAYNLIINLEKWLCNLNPHFCMF</sequence>
<gene>
    <name evidence="1" type="ORF">SI7747_UN020541</name>
</gene>
<comment type="caution">
    <text evidence="1">The sequence shown here is derived from an EMBL/GenBank/DDBJ whole genome shotgun (WGS) entry which is preliminary data.</text>
</comment>
<accession>A0ABN7EAY5</accession>
<evidence type="ECO:0000313" key="2">
    <source>
        <dbReference type="Proteomes" id="UP001189122"/>
    </source>
</evidence>
<organism evidence="1 2">
    <name type="scientific">Spirodela intermedia</name>
    <name type="common">Intermediate duckweed</name>
    <dbReference type="NCBI Taxonomy" id="51605"/>
    <lineage>
        <taxon>Eukaryota</taxon>
        <taxon>Viridiplantae</taxon>
        <taxon>Streptophyta</taxon>
        <taxon>Embryophyta</taxon>
        <taxon>Tracheophyta</taxon>
        <taxon>Spermatophyta</taxon>
        <taxon>Magnoliopsida</taxon>
        <taxon>Liliopsida</taxon>
        <taxon>Araceae</taxon>
        <taxon>Lemnoideae</taxon>
        <taxon>Spirodela</taxon>
    </lineage>
</organism>
<dbReference type="EMBL" id="CACRZD030000087">
    <property type="protein sequence ID" value="CAA6674183.1"/>
    <property type="molecule type" value="Genomic_DNA"/>
</dbReference>
<proteinExistence type="predicted"/>
<reference evidence="2" key="1">
    <citation type="journal article" date="2020" name="Sci. Rep.">
        <title>Chromosome-scale genome assembly for the duckweed Spirodela intermedia, integrating cytogenetic maps, PacBio and Oxford Nanopore libraries.</title>
        <authorList>
            <person name="Hoang P.T.N."/>
            <person name="Fiebig A."/>
            <person name="Novak P."/>
            <person name="Macas J."/>
            <person name="Cao H.X."/>
            <person name="Stepanenko A."/>
            <person name="Chen G."/>
            <person name="Borisjuk N."/>
            <person name="Scholz U."/>
            <person name="Schubert I."/>
        </authorList>
    </citation>
    <scope>NUCLEOTIDE SEQUENCE [LARGE SCALE GENOMIC DNA]</scope>
</reference>
<dbReference type="Proteomes" id="UP001189122">
    <property type="component" value="Unassembled WGS sequence"/>
</dbReference>
<keyword evidence="2" id="KW-1185">Reference proteome</keyword>
<protein>
    <submittedName>
        <fullName evidence="1">Uncharacterized protein</fullName>
    </submittedName>
</protein>
<evidence type="ECO:0000313" key="1">
    <source>
        <dbReference type="EMBL" id="CAA6674183.1"/>
    </source>
</evidence>
<name>A0ABN7EAY5_SPIIN</name>